<dbReference type="InterPro" id="IPR007077">
    <property type="entry name" value="TfoX_C"/>
</dbReference>
<keyword evidence="3 8" id="KW-0819">tRNA processing</keyword>
<sequence>MPTLLTTPPVAPRTLAALQALGIRSIEELRDTGSVQAFLLLKAAGLTVTRSTLWQLEALLLGIKPQDLPQTHKTALEQAVKSHPPVAVFPTSSEMETFMHAALSQAEQSARIGEIPVGAVVVSNNQIIAAAHNTCVNDHDISRHAEIRALAAAGAAFQNYRLDECDLYITLEPCAMCASAIIQARVRRVIYGAAEPKTGAAGSVVNLFANPLLNKHTAIKGGILEDECKAVLQAFFQTRRKQG</sequence>
<evidence type="ECO:0000313" key="10">
    <source>
        <dbReference type="EMBL" id="PLA40740.1"/>
    </source>
</evidence>
<evidence type="ECO:0000313" key="11">
    <source>
        <dbReference type="Proteomes" id="UP000234767"/>
    </source>
</evidence>
<dbReference type="InterPro" id="IPR002125">
    <property type="entry name" value="CMP_dCMP_dom"/>
</dbReference>
<dbReference type="FunFam" id="3.40.140.10:FF:000005">
    <property type="entry name" value="tRNA-specific adenosine deaminase"/>
    <property type="match status" value="1"/>
</dbReference>
<keyword evidence="6 8" id="KW-0862">Zinc</keyword>
<keyword evidence="5 8" id="KW-0378">Hydrolase</keyword>
<evidence type="ECO:0000256" key="8">
    <source>
        <dbReference type="HAMAP-Rule" id="MF_00972"/>
    </source>
</evidence>
<dbReference type="SUPFAM" id="SSF53927">
    <property type="entry name" value="Cytidine deaminase-like"/>
    <property type="match status" value="1"/>
</dbReference>
<dbReference type="GO" id="GO:0008270">
    <property type="term" value="F:zinc ion binding"/>
    <property type="evidence" value="ECO:0007669"/>
    <property type="project" value="UniProtKB-UniRule"/>
</dbReference>
<comment type="cofactor">
    <cofactor evidence="8">
        <name>Zn(2+)</name>
        <dbReference type="ChEBI" id="CHEBI:29105"/>
    </cofactor>
    <text evidence="8">Binds 1 zinc ion per subunit.</text>
</comment>
<dbReference type="InterPro" id="IPR058535">
    <property type="entry name" value="MafB19-deam"/>
</dbReference>
<dbReference type="PANTHER" id="PTHR11079:SF202">
    <property type="entry name" value="TRNA-SPECIFIC ADENOSINE DEAMINASE"/>
    <property type="match status" value="1"/>
</dbReference>
<dbReference type="GO" id="GO:0002100">
    <property type="term" value="P:tRNA wobble adenosine to inosine editing"/>
    <property type="evidence" value="ECO:0007669"/>
    <property type="project" value="UniProtKB-UniRule"/>
</dbReference>
<name>A0A2I1XDM6_NEISI</name>
<evidence type="ECO:0000256" key="6">
    <source>
        <dbReference type="ARBA" id="ARBA00022833"/>
    </source>
</evidence>
<protein>
    <recommendedName>
        <fullName evidence="8">tRNA-specific adenosine deaminase</fullName>
        <ecNumber evidence="8">3.5.4.33</ecNumber>
    </recommendedName>
</protein>
<comment type="function">
    <text evidence="8">Catalyzes the deamination of adenosine to inosine at the wobble position 34 of tRNA(Arg2).</text>
</comment>
<dbReference type="EC" id="3.5.4.33" evidence="8"/>
<dbReference type="AlphaFoldDB" id="A0A2I1XDM6"/>
<comment type="catalytic activity">
    <reaction evidence="7 8">
        <text>adenosine(34) in tRNA + H2O + H(+) = inosine(34) in tRNA + NH4(+)</text>
        <dbReference type="Rhea" id="RHEA:43168"/>
        <dbReference type="Rhea" id="RHEA-COMP:10373"/>
        <dbReference type="Rhea" id="RHEA-COMP:10374"/>
        <dbReference type="ChEBI" id="CHEBI:15377"/>
        <dbReference type="ChEBI" id="CHEBI:15378"/>
        <dbReference type="ChEBI" id="CHEBI:28938"/>
        <dbReference type="ChEBI" id="CHEBI:74411"/>
        <dbReference type="ChEBI" id="CHEBI:82852"/>
        <dbReference type="EC" id="3.5.4.33"/>
    </reaction>
</comment>
<dbReference type="EMBL" id="PKJO01000003">
    <property type="protein sequence ID" value="PLA40740.1"/>
    <property type="molecule type" value="Genomic_DNA"/>
</dbReference>
<dbReference type="CDD" id="cd01285">
    <property type="entry name" value="nucleoside_deaminase"/>
    <property type="match status" value="1"/>
</dbReference>
<evidence type="ECO:0000259" key="9">
    <source>
        <dbReference type="PROSITE" id="PS51747"/>
    </source>
</evidence>
<comment type="caution">
    <text evidence="10">The sequence shown here is derived from an EMBL/GenBank/DDBJ whole genome shotgun (WGS) entry which is preliminary data.</text>
</comment>
<feature type="domain" description="CMP/dCMP-type deaminase" evidence="9">
    <location>
        <begin position="93"/>
        <end position="204"/>
    </location>
</feature>
<dbReference type="Pfam" id="PF04994">
    <property type="entry name" value="TfoX_C"/>
    <property type="match status" value="1"/>
</dbReference>
<dbReference type="Proteomes" id="UP000234767">
    <property type="component" value="Unassembled WGS sequence"/>
</dbReference>
<dbReference type="InterPro" id="IPR016193">
    <property type="entry name" value="Cytidine_deaminase-like"/>
</dbReference>
<evidence type="ECO:0000256" key="2">
    <source>
        <dbReference type="ARBA" id="ARBA00011738"/>
    </source>
</evidence>
<dbReference type="Gene3D" id="1.10.150.20">
    <property type="entry name" value="5' to 3' exonuclease, C-terminal subdomain"/>
    <property type="match status" value="1"/>
</dbReference>
<proteinExistence type="inferred from homology"/>
<dbReference type="Pfam" id="PF14437">
    <property type="entry name" value="MafB19-deam"/>
    <property type="match status" value="1"/>
</dbReference>
<dbReference type="PANTHER" id="PTHR11079">
    <property type="entry name" value="CYTOSINE DEAMINASE FAMILY MEMBER"/>
    <property type="match status" value="1"/>
</dbReference>
<dbReference type="InterPro" id="IPR016192">
    <property type="entry name" value="APOBEC/CMP_deaminase_Zn-bd"/>
</dbReference>
<gene>
    <name evidence="8" type="primary">tadA</name>
    <name evidence="10" type="ORF">CYK00_04025</name>
</gene>
<evidence type="ECO:0000256" key="5">
    <source>
        <dbReference type="ARBA" id="ARBA00022801"/>
    </source>
</evidence>
<dbReference type="GO" id="GO:0052717">
    <property type="term" value="F:tRNA-specific adenosine-34 deaminase activity"/>
    <property type="evidence" value="ECO:0007669"/>
    <property type="project" value="UniProtKB-UniRule"/>
</dbReference>
<reference evidence="10 11" key="1">
    <citation type="submission" date="2017-12" db="EMBL/GenBank/DDBJ databases">
        <title>Phylogenetic diversity of female urinary microbiome.</title>
        <authorList>
            <person name="Thomas-White K."/>
            <person name="Wolfe A.J."/>
        </authorList>
    </citation>
    <scope>NUCLEOTIDE SEQUENCE [LARGE SCALE GENOMIC DNA]</scope>
    <source>
        <strain evidence="10 11">UMB0321</strain>
    </source>
</reference>
<dbReference type="InterPro" id="IPR028883">
    <property type="entry name" value="tRNA_aden_deaminase"/>
</dbReference>
<feature type="binding site" evidence="8">
    <location>
        <position position="144"/>
    </location>
    <ligand>
        <name>Zn(2+)</name>
        <dbReference type="ChEBI" id="CHEBI:29105"/>
        <note>catalytic</note>
    </ligand>
</feature>
<feature type="active site" description="Proton donor" evidence="8">
    <location>
        <position position="146"/>
    </location>
</feature>
<dbReference type="NCBIfam" id="NF008113">
    <property type="entry name" value="PRK10860.1"/>
    <property type="match status" value="1"/>
</dbReference>
<accession>A0A2I1XDM6</accession>
<evidence type="ECO:0000256" key="1">
    <source>
        <dbReference type="ARBA" id="ARBA00010669"/>
    </source>
</evidence>
<comment type="similarity">
    <text evidence="1">Belongs to the cytidine and deoxycytidylate deaminase family. ADAT2 subfamily.</text>
</comment>
<evidence type="ECO:0000256" key="3">
    <source>
        <dbReference type="ARBA" id="ARBA00022694"/>
    </source>
</evidence>
<keyword evidence="4 8" id="KW-0479">Metal-binding</keyword>
<feature type="binding site" evidence="8">
    <location>
        <position position="174"/>
    </location>
    <ligand>
        <name>Zn(2+)</name>
        <dbReference type="ChEBI" id="CHEBI:29105"/>
        <note>catalytic</note>
    </ligand>
</feature>
<dbReference type="PROSITE" id="PS00903">
    <property type="entry name" value="CYT_DCMP_DEAMINASES_1"/>
    <property type="match status" value="1"/>
</dbReference>
<evidence type="ECO:0000256" key="4">
    <source>
        <dbReference type="ARBA" id="ARBA00022723"/>
    </source>
</evidence>
<feature type="binding site" evidence="8">
    <location>
        <position position="177"/>
    </location>
    <ligand>
        <name>Zn(2+)</name>
        <dbReference type="ChEBI" id="CHEBI:29105"/>
        <note>catalytic</note>
    </ligand>
</feature>
<dbReference type="Gene3D" id="3.40.140.10">
    <property type="entry name" value="Cytidine Deaminase, domain 2"/>
    <property type="match status" value="1"/>
</dbReference>
<organism evidence="10 11">
    <name type="scientific">Neisseria sicca</name>
    <dbReference type="NCBI Taxonomy" id="490"/>
    <lineage>
        <taxon>Bacteria</taxon>
        <taxon>Pseudomonadati</taxon>
        <taxon>Pseudomonadota</taxon>
        <taxon>Betaproteobacteria</taxon>
        <taxon>Neisseriales</taxon>
        <taxon>Neisseriaceae</taxon>
        <taxon>Neisseria</taxon>
    </lineage>
</organism>
<dbReference type="HAMAP" id="MF_00972">
    <property type="entry name" value="tRNA_aden_deaminase"/>
    <property type="match status" value="1"/>
</dbReference>
<comment type="subunit">
    <text evidence="2 8">Homodimer.</text>
</comment>
<evidence type="ECO:0000256" key="7">
    <source>
        <dbReference type="ARBA" id="ARBA00048045"/>
    </source>
</evidence>
<dbReference type="PROSITE" id="PS51747">
    <property type="entry name" value="CYT_DCMP_DEAMINASES_2"/>
    <property type="match status" value="1"/>
</dbReference>